<name>A0A1G4I9M4_TRYEQ</name>
<dbReference type="VEuPathDB" id="TriTrypDB:TEOVI_000508300"/>
<keyword evidence="3" id="KW-1185">Reference proteome</keyword>
<keyword evidence="1" id="KW-0812">Transmembrane</keyword>
<gene>
    <name evidence="2" type="ORF">TEOVI_000508300</name>
</gene>
<proteinExistence type="predicted"/>
<dbReference type="EMBL" id="CZPT02001049">
    <property type="protein sequence ID" value="SCU68710.1"/>
    <property type="molecule type" value="Genomic_DNA"/>
</dbReference>
<dbReference type="Proteomes" id="UP000195570">
    <property type="component" value="Unassembled WGS sequence"/>
</dbReference>
<accession>A0A1G4I9M4</accession>
<protein>
    <recommendedName>
        <fullName evidence="4">Transmembrane protein</fullName>
    </recommendedName>
</protein>
<reference evidence="2" key="1">
    <citation type="submission" date="2016-09" db="EMBL/GenBank/DDBJ databases">
        <authorList>
            <person name="Hebert L."/>
            <person name="Moumen B."/>
        </authorList>
    </citation>
    <scope>NUCLEOTIDE SEQUENCE [LARGE SCALE GENOMIC DNA]</scope>
    <source>
        <strain evidence="2">OVI</strain>
    </source>
</reference>
<keyword evidence="1" id="KW-0472">Membrane</keyword>
<dbReference type="RefSeq" id="XP_067079817.1">
    <property type="nucleotide sequence ID" value="XM_067223716.1"/>
</dbReference>
<feature type="transmembrane region" description="Helical" evidence="1">
    <location>
        <begin position="85"/>
        <end position="109"/>
    </location>
</feature>
<evidence type="ECO:0000256" key="1">
    <source>
        <dbReference type="SAM" id="Phobius"/>
    </source>
</evidence>
<evidence type="ECO:0000313" key="2">
    <source>
        <dbReference type="EMBL" id="SCU68710.1"/>
    </source>
</evidence>
<keyword evidence="1" id="KW-1133">Transmembrane helix</keyword>
<comment type="caution">
    <text evidence="2">The sequence shown here is derived from an EMBL/GenBank/DDBJ whole genome shotgun (WGS) entry which is preliminary data.</text>
</comment>
<sequence length="118" mass="13699">MYHLKELCFFFFSSPFSPAFNDCSDKTEQEVIERRRLKIRGLQRNCVREGDGWKRLCAVGSVRSVPHAQSSVLSLRYFLLVTSSFLFTLLIAPPAFLLFVFTHSLIIFLPYKTRCKRG</sequence>
<organism evidence="2 3">
    <name type="scientific">Trypanosoma equiperdum</name>
    <dbReference type="NCBI Taxonomy" id="5694"/>
    <lineage>
        <taxon>Eukaryota</taxon>
        <taxon>Discoba</taxon>
        <taxon>Euglenozoa</taxon>
        <taxon>Kinetoplastea</taxon>
        <taxon>Metakinetoplastina</taxon>
        <taxon>Trypanosomatida</taxon>
        <taxon>Trypanosomatidae</taxon>
        <taxon>Trypanosoma</taxon>
    </lineage>
</organism>
<dbReference type="GeneID" id="92379023"/>
<dbReference type="AlphaFoldDB" id="A0A1G4I9M4"/>
<evidence type="ECO:0008006" key="4">
    <source>
        <dbReference type="Google" id="ProtNLM"/>
    </source>
</evidence>
<evidence type="ECO:0000313" key="3">
    <source>
        <dbReference type="Proteomes" id="UP000195570"/>
    </source>
</evidence>